<dbReference type="Proteomes" id="UP000683575">
    <property type="component" value="Chromosome"/>
</dbReference>
<dbReference type="AlphaFoldDB" id="A0A975Y1Q6"/>
<protein>
    <submittedName>
        <fullName evidence="1">Uncharacterized protein</fullName>
    </submittedName>
</protein>
<organism evidence="1 2">
    <name type="scientific">Nocardioides panacis</name>
    <dbReference type="NCBI Taxonomy" id="2849501"/>
    <lineage>
        <taxon>Bacteria</taxon>
        <taxon>Bacillati</taxon>
        <taxon>Actinomycetota</taxon>
        <taxon>Actinomycetes</taxon>
        <taxon>Propionibacteriales</taxon>
        <taxon>Nocardioidaceae</taxon>
        <taxon>Nocardioides</taxon>
    </lineage>
</organism>
<accession>A0A975Y1Q6</accession>
<keyword evidence="2" id="KW-1185">Reference proteome</keyword>
<dbReference type="RefSeq" id="WP_216941495.1">
    <property type="nucleotide sequence ID" value="NZ_CP077062.1"/>
</dbReference>
<proteinExistence type="predicted"/>
<reference evidence="1" key="1">
    <citation type="submission" date="2021-06" db="EMBL/GenBank/DDBJ databases">
        <title>Complete genome sequence of Nocardioides sp. G188.</title>
        <authorList>
            <person name="Im W.-T."/>
        </authorList>
    </citation>
    <scope>NUCLEOTIDE SEQUENCE</scope>
    <source>
        <strain evidence="1">G188</strain>
    </source>
</reference>
<sequence>MIVDIENETLKQELREGLLETVSFGSFCRELAGAGLDAELHDLEAAAQALHSAALVHLGA</sequence>
<name>A0A975Y1Q6_9ACTN</name>
<evidence type="ECO:0000313" key="1">
    <source>
        <dbReference type="EMBL" id="QWZ09649.1"/>
    </source>
</evidence>
<evidence type="ECO:0000313" key="2">
    <source>
        <dbReference type="Proteomes" id="UP000683575"/>
    </source>
</evidence>
<dbReference type="KEGG" id="nps:KRR39_07885"/>
<dbReference type="EMBL" id="CP077062">
    <property type="protein sequence ID" value="QWZ09649.1"/>
    <property type="molecule type" value="Genomic_DNA"/>
</dbReference>
<gene>
    <name evidence="1" type="ORF">KRR39_07885</name>
</gene>